<dbReference type="Pfam" id="PF20160">
    <property type="entry name" value="C-JID"/>
    <property type="match status" value="1"/>
</dbReference>
<dbReference type="Gene3D" id="3.80.10.10">
    <property type="entry name" value="Ribonuclease Inhibitor"/>
    <property type="match status" value="2"/>
</dbReference>
<evidence type="ECO:0000313" key="5">
    <source>
        <dbReference type="Proteomes" id="UP001229421"/>
    </source>
</evidence>
<proteinExistence type="predicted"/>
<dbReference type="PANTHER" id="PTHR11017:SF340">
    <property type="entry name" value="NB-ARC-RELATED"/>
    <property type="match status" value="1"/>
</dbReference>
<dbReference type="PANTHER" id="PTHR11017">
    <property type="entry name" value="LEUCINE-RICH REPEAT-CONTAINING PROTEIN"/>
    <property type="match status" value="1"/>
</dbReference>
<dbReference type="AlphaFoldDB" id="A0AAD8KRB7"/>
<feature type="domain" description="C-JID" evidence="3">
    <location>
        <begin position="514"/>
        <end position="586"/>
    </location>
</feature>
<evidence type="ECO:0000259" key="3">
    <source>
        <dbReference type="Pfam" id="PF20160"/>
    </source>
</evidence>
<gene>
    <name evidence="4" type="ORF">QVD17_16230</name>
</gene>
<protein>
    <recommendedName>
        <fullName evidence="3">C-JID domain-containing protein</fullName>
    </recommendedName>
</protein>
<name>A0AAD8KRB7_TARER</name>
<sequence>MCFRGATKKNDKIEAIQYSLPPIGHSSLFCNIVSNMTKLKWISVILREDDVDENTKGPTFLSDELRYIKWENFPTSPFPDSFEPMNLVTLKLSGSLQEELWTGYKHLPHLKVLILQKMKNLISTPDFDGLSCLQNLTLEGCLELKEIHSSLGNHNSLEYLSVLNCPKLRMFPTFYEMGKLETLEIKLCHKSLEFPEIKTNLKCLLKLSLNSVGIDTLLSSINGRCANLLSLELVSCYSNNKVNFDALQNSDEFTLNKQRCLKRFILYDLKMQRDFDPMQYKYRLVSHSQEVVGSSPVLDKWGRFKSRIRTCVSLPFRNRNYDLKMPNQDYQLNYQLADKFDSRIYFYRRPLSKWLWLVFPKLTHNIQQLDLSGCHLKDGEIPSHIGELCNLQELHLGRNDFTRLDFSLLKLNELILLNLNECKQLVELPKLPLSAAILKADFCESLTTVGYFYTNPKWLCRVSLMKGGVITDGIRLLESMLQGDAIEGHSMLLQLEGLNIAKGFTPPLLRGRCRLKLPENWYNNFCGFLMCAVVTYDFDLRKSEYLISMVSNSEDDVVWEQSDNDKITLITYISFASLMHTAWWNDTYKELLFSINDLPWEGGAHSVCSGFRVTLVARKHGTGLPISESVECFYSKYTPNIDILQDSPYALKIWFNNCQDRLLLKLRCD</sequence>
<evidence type="ECO:0000256" key="1">
    <source>
        <dbReference type="ARBA" id="ARBA00022614"/>
    </source>
</evidence>
<keyword evidence="5" id="KW-1185">Reference proteome</keyword>
<keyword evidence="1" id="KW-0433">Leucine-rich repeat</keyword>
<evidence type="ECO:0000313" key="4">
    <source>
        <dbReference type="EMBL" id="KAK1427543.1"/>
    </source>
</evidence>
<evidence type="ECO:0000256" key="2">
    <source>
        <dbReference type="ARBA" id="ARBA00022737"/>
    </source>
</evidence>
<accession>A0AAD8KRB7</accession>
<dbReference type="SUPFAM" id="SSF52058">
    <property type="entry name" value="L domain-like"/>
    <property type="match status" value="1"/>
</dbReference>
<reference evidence="4" key="1">
    <citation type="journal article" date="2023" name="bioRxiv">
        <title>Improved chromosome-level genome assembly for marigold (Tagetes erecta).</title>
        <authorList>
            <person name="Jiang F."/>
            <person name="Yuan L."/>
            <person name="Wang S."/>
            <person name="Wang H."/>
            <person name="Xu D."/>
            <person name="Wang A."/>
            <person name="Fan W."/>
        </authorList>
    </citation>
    <scope>NUCLEOTIDE SEQUENCE</scope>
    <source>
        <strain evidence="4">WSJ</strain>
        <tissue evidence="4">Leaf</tissue>
    </source>
</reference>
<comment type="caution">
    <text evidence="4">The sequence shown here is derived from an EMBL/GenBank/DDBJ whole genome shotgun (WGS) entry which is preliminary data.</text>
</comment>
<keyword evidence="2" id="KW-0677">Repeat</keyword>
<dbReference type="InterPro" id="IPR045344">
    <property type="entry name" value="C-JID"/>
</dbReference>
<dbReference type="GO" id="GO:0006952">
    <property type="term" value="P:defense response"/>
    <property type="evidence" value="ECO:0007669"/>
    <property type="project" value="InterPro"/>
</dbReference>
<dbReference type="InterPro" id="IPR032675">
    <property type="entry name" value="LRR_dom_sf"/>
</dbReference>
<organism evidence="4 5">
    <name type="scientific">Tagetes erecta</name>
    <name type="common">African marigold</name>
    <dbReference type="NCBI Taxonomy" id="13708"/>
    <lineage>
        <taxon>Eukaryota</taxon>
        <taxon>Viridiplantae</taxon>
        <taxon>Streptophyta</taxon>
        <taxon>Embryophyta</taxon>
        <taxon>Tracheophyta</taxon>
        <taxon>Spermatophyta</taxon>
        <taxon>Magnoliopsida</taxon>
        <taxon>eudicotyledons</taxon>
        <taxon>Gunneridae</taxon>
        <taxon>Pentapetalae</taxon>
        <taxon>asterids</taxon>
        <taxon>campanulids</taxon>
        <taxon>Asterales</taxon>
        <taxon>Asteraceae</taxon>
        <taxon>Asteroideae</taxon>
        <taxon>Heliantheae alliance</taxon>
        <taxon>Tageteae</taxon>
        <taxon>Tagetes</taxon>
    </lineage>
</organism>
<dbReference type="Proteomes" id="UP001229421">
    <property type="component" value="Unassembled WGS sequence"/>
</dbReference>
<dbReference type="EMBL" id="JAUHHV010000004">
    <property type="protein sequence ID" value="KAK1427543.1"/>
    <property type="molecule type" value="Genomic_DNA"/>
</dbReference>
<dbReference type="InterPro" id="IPR044974">
    <property type="entry name" value="Disease_R_plants"/>
</dbReference>